<sequence length="736" mass="82454">MSLRTFRNGIAGCVDENSIVGFAVEPGERKERSGLPSLASSLDTLLELRAGAKGSEYPRPDDDQSSADASACGEEEDESVVSPGQALLAKLKAEVQVTLEEKLFPKVDEKYRCPLCPFRAFAKLTRVSQHIAKYHTVKVQFCPSGTKQVKLLLALYDEDCMRGKDGQNYLQRSSDTLRQTVAPSLLSSRTDIDKFIRIVFTAAGPVYRNLDALTDGEPLRRVRNIYYTRCFAHLVVREMLLCNAKVRAMIPRVTQEAVARNCLTTSLLPSNVKDWWPIVEDIFTSPRLSDRKDSLLQEAVQHEEFVAISIDATMRCCLSILGQCHPRAPQADRLQAAFDDAAAKRKVLTVRGRTNAVLLLHAVPSEAAEVIVTALAELPAHALAQIQFIASDSPSSALARQLRRVCPNLVMLSLDPVHLAFAWEYSTWKKRTPGSKALRAVLSKLSVRDPQATAEHWGCVYEGTAPPELTPREQAQRDRIKDGGMPLRAAKQTLHTMDYSVPFYDRMEIVKAFAALSALYPEEVAKVSPGPNRKVCELLWTATSPDRLEWYMNNIRSRHYMAFAHHSLLHVGTTSNESLHREINCWFNQTQQMHQAVLDLKLLVLQYGKLLSHNAAMYHPTSSQLNQATVLARVASLEMWTLRQWQSWCSMNMDVNGIGKASLPINLMRQEQQRQVRAARKRPASSSPNSQTHRAKRRSPFTLQRKDGVRRGGVRDASLPKNARPPVRKRPASLLP</sequence>
<evidence type="ECO:0000313" key="2">
    <source>
        <dbReference type="EMBL" id="CAJ1404912.1"/>
    </source>
</evidence>
<feature type="region of interest" description="Disordered" evidence="1">
    <location>
        <begin position="671"/>
        <end position="736"/>
    </location>
</feature>
<keyword evidence="3" id="KW-1185">Reference proteome</keyword>
<organism evidence="2 3">
    <name type="scientific">Effrenium voratum</name>
    <dbReference type="NCBI Taxonomy" id="2562239"/>
    <lineage>
        <taxon>Eukaryota</taxon>
        <taxon>Sar</taxon>
        <taxon>Alveolata</taxon>
        <taxon>Dinophyceae</taxon>
        <taxon>Suessiales</taxon>
        <taxon>Symbiodiniaceae</taxon>
        <taxon>Effrenium</taxon>
    </lineage>
</organism>
<accession>A0AA36JEV1</accession>
<evidence type="ECO:0000313" key="3">
    <source>
        <dbReference type="Proteomes" id="UP001178507"/>
    </source>
</evidence>
<reference evidence="2" key="1">
    <citation type="submission" date="2023-08" db="EMBL/GenBank/DDBJ databases">
        <authorList>
            <person name="Chen Y."/>
            <person name="Shah S."/>
            <person name="Dougan E. K."/>
            <person name="Thang M."/>
            <person name="Chan C."/>
        </authorList>
    </citation>
    <scope>NUCLEOTIDE SEQUENCE</scope>
</reference>
<feature type="compositionally biased region" description="Basic and acidic residues" evidence="1">
    <location>
        <begin position="704"/>
        <end position="714"/>
    </location>
</feature>
<protein>
    <submittedName>
        <fullName evidence="2">Uncharacterized protein</fullName>
    </submittedName>
</protein>
<dbReference type="Proteomes" id="UP001178507">
    <property type="component" value="Unassembled WGS sequence"/>
</dbReference>
<feature type="region of interest" description="Disordered" evidence="1">
    <location>
        <begin position="52"/>
        <end position="79"/>
    </location>
</feature>
<evidence type="ECO:0000256" key="1">
    <source>
        <dbReference type="SAM" id="MobiDB-lite"/>
    </source>
</evidence>
<gene>
    <name evidence="2" type="ORF">EVOR1521_LOCUS27283</name>
</gene>
<dbReference type="EMBL" id="CAUJNA010003561">
    <property type="protein sequence ID" value="CAJ1404912.1"/>
    <property type="molecule type" value="Genomic_DNA"/>
</dbReference>
<comment type="caution">
    <text evidence="2">The sequence shown here is derived from an EMBL/GenBank/DDBJ whole genome shotgun (WGS) entry which is preliminary data.</text>
</comment>
<proteinExistence type="predicted"/>
<dbReference type="AlphaFoldDB" id="A0AA36JEV1"/>
<feature type="compositionally biased region" description="Basic residues" evidence="1">
    <location>
        <begin position="726"/>
        <end position="736"/>
    </location>
</feature>
<name>A0AA36JEV1_9DINO</name>